<proteinExistence type="predicted"/>
<feature type="transmembrane region" description="Helical" evidence="5">
    <location>
        <begin position="122"/>
        <end position="143"/>
    </location>
</feature>
<sequence>MATAKENNSSRVIAIKLAKYLTCFYIVYYIFSIIFVGAYHVGWKHLGIFPFWMRKSQFNPSKGGGALGTWLAMVLTHVVGLAMTFSIVRVTKKSWDFALSTAIVHFVLCIIVNQAFPVNWIWWVTLGVCVIGVSIASEFLIYFGREMRDIKLDN</sequence>
<keyword evidence="4 5" id="KW-0472">Membrane</keyword>
<name>A0A7S0V1D6_9CHLO</name>
<evidence type="ECO:0000256" key="2">
    <source>
        <dbReference type="ARBA" id="ARBA00022692"/>
    </source>
</evidence>
<evidence type="ECO:0000256" key="5">
    <source>
        <dbReference type="SAM" id="Phobius"/>
    </source>
</evidence>
<evidence type="ECO:0008006" key="7">
    <source>
        <dbReference type="Google" id="ProtNLM"/>
    </source>
</evidence>
<evidence type="ECO:0000256" key="3">
    <source>
        <dbReference type="ARBA" id="ARBA00022989"/>
    </source>
</evidence>
<evidence type="ECO:0000256" key="1">
    <source>
        <dbReference type="ARBA" id="ARBA00004141"/>
    </source>
</evidence>
<feature type="transmembrane region" description="Helical" evidence="5">
    <location>
        <begin position="63"/>
        <end position="85"/>
    </location>
</feature>
<evidence type="ECO:0000313" key="6">
    <source>
        <dbReference type="EMBL" id="CAD8777628.1"/>
    </source>
</evidence>
<dbReference type="EMBL" id="HBFM01020233">
    <property type="protein sequence ID" value="CAD8777628.1"/>
    <property type="molecule type" value="Transcribed_RNA"/>
</dbReference>
<gene>
    <name evidence="6" type="ORF">PPAR00522_LOCUS13181</name>
</gene>
<dbReference type="GO" id="GO:0016020">
    <property type="term" value="C:membrane"/>
    <property type="evidence" value="ECO:0007669"/>
    <property type="project" value="UniProtKB-SubCell"/>
</dbReference>
<reference evidence="6" key="1">
    <citation type="submission" date="2021-01" db="EMBL/GenBank/DDBJ databases">
        <authorList>
            <person name="Corre E."/>
            <person name="Pelletier E."/>
            <person name="Niang G."/>
            <person name="Scheremetjew M."/>
            <person name="Finn R."/>
            <person name="Kale V."/>
            <person name="Holt S."/>
            <person name="Cochrane G."/>
            <person name="Meng A."/>
            <person name="Brown T."/>
            <person name="Cohen L."/>
        </authorList>
    </citation>
    <scope>NUCLEOTIDE SEQUENCE</scope>
    <source>
        <strain evidence="6">SAG 63-3</strain>
    </source>
</reference>
<feature type="transmembrane region" description="Helical" evidence="5">
    <location>
        <begin position="20"/>
        <end position="43"/>
    </location>
</feature>
<keyword evidence="3 5" id="KW-1133">Transmembrane helix</keyword>
<keyword evidence="2 5" id="KW-0812">Transmembrane</keyword>
<dbReference type="PANTHER" id="PTHR12952">
    <property type="entry name" value="SYS1"/>
    <property type="match status" value="1"/>
</dbReference>
<dbReference type="PANTHER" id="PTHR12952:SF1">
    <property type="entry name" value="TRANSMEMBRANE PROTEIN 244"/>
    <property type="match status" value="1"/>
</dbReference>
<organism evidence="6">
    <name type="scientific">Polytomella parva</name>
    <dbReference type="NCBI Taxonomy" id="51329"/>
    <lineage>
        <taxon>Eukaryota</taxon>
        <taxon>Viridiplantae</taxon>
        <taxon>Chlorophyta</taxon>
        <taxon>core chlorophytes</taxon>
        <taxon>Chlorophyceae</taxon>
        <taxon>CS clade</taxon>
        <taxon>Chlamydomonadales</taxon>
        <taxon>Chlamydomonadaceae</taxon>
        <taxon>Polytomella</taxon>
    </lineage>
</organism>
<evidence type="ECO:0000256" key="4">
    <source>
        <dbReference type="ARBA" id="ARBA00023136"/>
    </source>
</evidence>
<dbReference type="AlphaFoldDB" id="A0A7S0V1D6"/>
<protein>
    <recommendedName>
        <fullName evidence="7">Protein SYS1 homolog</fullName>
    </recommendedName>
</protein>
<dbReference type="Pfam" id="PF09801">
    <property type="entry name" value="SYS1"/>
    <property type="match status" value="1"/>
</dbReference>
<feature type="transmembrane region" description="Helical" evidence="5">
    <location>
        <begin position="97"/>
        <end position="116"/>
    </location>
</feature>
<dbReference type="InterPro" id="IPR019185">
    <property type="entry name" value="Integral_membrane_SYS1-rel"/>
</dbReference>
<comment type="subcellular location">
    <subcellularLocation>
        <location evidence="1">Membrane</location>
        <topology evidence="1">Multi-pass membrane protein</topology>
    </subcellularLocation>
</comment>
<accession>A0A7S0V1D6</accession>